<feature type="non-terminal residue" evidence="3">
    <location>
        <position position="1"/>
    </location>
</feature>
<dbReference type="EMBL" id="MGFH01000152">
    <property type="protein sequence ID" value="OGM03984.1"/>
    <property type="molecule type" value="Genomic_DNA"/>
</dbReference>
<dbReference type="SUPFAM" id="SSF48208">
    <property type="entry name" value="Six-hairpin glycosidases"/>
    <property type="match status" value="1"/>
</dbReference>
<dbReference type="InterPro" id="IPR010401">
    <property type="entry name" value="AGL/Gdb1"/>
</dbReference>
<dbReference type="Gene3D" id="1.50.10.10">
    <property type="match status" value="1"/>
</dbReference>
<dbReference type="InterPro" id="IPR024742">
    <property type="entry name" value="Glycogen_debranch_N"/>
</dbReference>
<dbReference type="FunFam" id="1.50.10.10:FF:000073">
    <property type="entry name" value="Glycogen debranching enzyme, hypothetical (TreX-like)"/>
    <property type="match status" value="1"/>
</dbReference>
<accession>A0A1F7WMB1</accession>
<evidence type="ECO:0008006" key="5">
    <source>
        <dbReference type="Google" id="ProtNLM"/>
    </source>
</evidence>
<proteinExistence type="predicted"/>
<dbReference type="InterPro" id="IPR032790">
    <property type="entry name" value="GDE_C"/>
</dbReference>
<feature type="domain" description="Glycogen debranching enzyme bacterial and archaeal type N-terminal" evidence="2">
    <location>
        <begin position="7"/>
        <end position="229"/>
    </location>
</feature>
<feature type="domain" description="Glycogen debranching enzyme C-terminal" evidence="1">
    <location>
        <begin position="275"/>
        <end position="649"/>
    </location>
</feature>
<comment type="caution">
    <text evidence="3">The sequence shown here is derived from an EMBL/GenBank/DDBJ whole genome shotgun (WGS) entry which is preliminary data.</text>
</comment>
<dbReference type="Pfam" id="PF06202">
    <property type="entry name" value="GDE_C"/>
    <property type="match status" value="1"/>
</dbReference>
<dbReference type="PANTHER" id="PTHR10569">
    <property type="entry name" value="GLYCOGEN DEBRANCHING ENZYME"/>
    <property type="match status" value="1"/>
</dbReference>
<dbReference type="AlphaFoldDB" id="A0A1F7WMB1"/>
<reference evidence="3 4" key="1">
    <citation type="journal article" date="2016" name="Nat. Commun.">
        <title>Thousands of microbial genomes shed light on interconnected biogeochemical processes in an aquifer system.</title>
        <authorList>
            <person name="Anantharaman K."/>
            <person name="Brown C.T."/>
            <person name="Hug L.A."/>
            <person name="Sharon I."/>
            <person name="Castelle C.J."/>
            <person name="Probst A.J."/>
            <person name="Thomas B.C."/>
            <person name="Singh A."/>
            <person name="Wilkins M.J."/>
            <person name="Karaoz U."/>
            <person name="Brodie E.L."/>
            <person name="Williams K.H."/>
            <person name="Hubbard S.S."/>
            <person name="Banfield J.F."/>
        </authorList>
    </citation>
    <scope>NUCLEOTIDE SEQUENCE [LARGE SCALE GENOMIC DNA]</scope>
</reference>
<dbReference type="Pfam" id="PF12439">
    <property type="entry name" value="GDE_N"/>
    <property type="match status" value="1"/>
</dbReference>
<evidence type="ECO:0000313" key="4">
    <source>
        <dbReference type="Proteomes" id="UP000178735"/>
    </source>
</evidence>
<dbReference type="Proteomes" id="UP000178735">
    <property type="component" value="Unassembled WGS sequence"/>
</dbReference>
<evidence type="ECO:0000313" key="3">
    <source>
        <dbReference type="EMBL" id="OGM03984.1"/>
    </source>
</evidence>
<protein>
    <recommendedName>
        <fullName evidence="5">Glycogen debranching protein</fullName>
    </recommendedName>
</protein>
<organism evidence="3 4">
    <name type="scientific">Candidatus Wallbacteria bacterium GWC2_49_35</name>
    <dbReference type="NCBI Taxonomy" id="1817813"/>
    <lineage>
        <taxon>Bacteria</taxon>
        <taxon>Candidatus Walliibacteriota</taxon>
    </lineage>
</organism>
<dbReference type="NCBIfam" id="TIGR01561">
    <property type="entry name" value="gde_arch"/>
    <property type="match status" value="1"/>
</dbReference>
<evidence type="ECO:0000259" key="1">
    <source>
        <dbReference type="Pfam" id="PF06202"/>
    </source>
</evidence>
<dbReference type="STRING" id="1817813.A2008_07005"/>
<sequence>DRASSLEWLVPNGLGGFASSTAVGANARKYHGLLVAAFNPPVDRYMLLSKIEEELSTASEEYFLSCNLYSNNVIQPRGHLYLESFELTPEPVFTYCMGGGVVLAKKVFMVYGHNTTVVKYTLVSAPGPYTLKLYPLVTFRDFHANTCASKPGFTHSVSHLNKHVRINFAGEKLGERILFLTSDRAVFKRNEVWNRGFLLGGEVERGEECSEDLLCPGRFTIVLKPGESVSVTASAEEGADAVPVSKLEKNNEKRIFDIANNLPPECGMVGELAYAADSFIVSRRSTGKKTIIAGYHWFSDWGRDTMISLGGLTLVTKKFDVCREILSTFSENIKDGIVPNRFSDDSSAPPEYNTVDASLWYFHALYKYYLYTGDLYFIENSMRPMKEIIDNYISGTDFNIRMDAADCLITQGGPDVQLTWMDAKVNGFVVTPRSGKAVEINALWYNALCVYRFFAGLLKVNIDKKYDVLINGVKTHFAQKFKKPAGGGLYDVLDCFGPAGENSGGVSARIRPNQIFAVSLPFSPVGLRLAADIVDTVETHLLTERGLRSLAPGEAEYKPRYEGGRYARDCAYHQGTVWAYLIGPFISAKLRVRGYDAETAGFCSQIIDNFKPHLKEAGLMSISEIFDGDEPRRPAGCISQAWSVAELMRAVYEDIEGRHKLTPLDEK</sequence>
<dbReference type="InterPro" id="IPR008928">
    <property type="entry name" value="6-hairpin_glycosidase_sf"/>
</dbReference>
<dbReference type="InterPro" id="IPR012341">
    <property type="entry name" value="6hp_glycosidase-like_sf"/>
</dbReference>
<dbReference type="GO" id="GO:0005980">
    <property type="term" value="P:glycogen catabolic process"/>
    <property type="evidence" value="ECO:0007669"/>
    <property type="project" value="InterPro"/>
</dbReference>
<name>A0A1F7WMB1_9BACT</name>
<dbReference type="GO" id="GO:0004135">
    <property type="term" value="F:amylo-alpha-1,6-glucosidase activity"/>
    <property type="evidence" value="ECO:0007669"/>
    <property type="project" value="InterPro"/>
</dbReference>
<evidence type="ECO:0000259" key="2">
    <source>
        <dbReference type="Pfam" id="PF12439"/>
    </source>
</evidence>
<gene>
    <name evidence="3" type="ORF">A2008_07005</name>
</gene>
<dbReference type="PANTHER" id="PTHR10569:SF2">
    <property type="entry name" value="GLYCOGEN DEBRANCHING ENZYME"/>
    <property type="match status" value="1"/>
</dbReference>
<dbReference type="GO" id="GO:0004134">
    <property type="term" value="F:4-alpha-glucanotransferase activity"/>
    <property type="evidence" value="ECO:0007669"/>
    <property type="project" value="InterPro"/>
</dbReference>
<dbReference type="InterPro" id="IPR006451">
    <property type="entry name" value="Glycogen_debranch_arc"/>
</dbReference>